<organism evidence="2 3">
    <name type="scientific">Ophiobolus disseminans</name>
    <dbReference type="NCBI Taxonomy" id="1469910"/>
    <lineage>
        <taxon>Eukaryota</taxon>
        <taxon>Fungi</taxon>
        <taxon>Dikarya</taxon>
        <taxon>Ascomycota</taxon>
        <taxon>Pezizomycotina</taxon>
        <taxon>Dothideomycetes</taxon>
        <taxon>Pleosporomycetidae</taxon>
        <taxon>Pleosporales</taxon>
        <taxon>Pleosporineae</taxon>
        <taxon>Phaeosphaeriaceae</taxon>
        <taxon>Ophiobolus</taxon>
    </lineage>
</organism>
<name>A0A6A7A8I3_9PLEO</name>
<dbReference type="PANTHER" id="PTHR14237">
    <property type="entry name" value="MOLYBDOPTERIN COFACTOR SULFURASE MOSC"/>
    <property type="match status" value="1"/>
</dbReference>
<dbReference type="GO" id="GO:0043545">
    <property type="term" value="P:molybdopterin cofactor metabolic process"/>
    <property type="evidence" value="ECO:0007669"/>
    <property type="project" value="TreeGrafter"/>
</dbReference>
<dbReference type="Gene3D" id="3.90.1150.10">
    <property type="entry name" value="Aspartate Aminotransferase, domain 1"/>
    <property type="match status" value="1"/>
</dbReference>
<protein>
    <submittedName>
        <fullName evidence="2">PLP-dependent transferase</fullName>
    </submittedName>
</protein>
<dbReference type="OrthoDB" id="10264306at2759"/>
<sequence>MARLRKVEYPMLRGITYLDHGGTTLASKSLIKLFGKEMQNTLLANPHSDASNPSASSLIVADARREVLLFFNANPDYFEVVFTANTTAAIKLVMECFVAHDEDFDYYYHRNCHTSLVGVREMAKRSHCLVSNEEAEEWIDGRHDPMEIPRENRPLLFAYPSQSNMSGERLTLTWPHQLRKSRPSSSVYTLLDVAAFVSTSPLDLSNHVTAPDFIALSFYKIFGFPDLGALIVRKASSHVLEHRKYFGGGTTEMITCFGDKPWVARKEASIHARLEDGTIAIRSILALPCAIDVHEKLFGSMTEVSKHTGYLAKGLYDRLSGLKHANGISLCHIYKAPESTYDDAATQGATIALNFRKCDGCWMGPYAIGAMLRAHNIHVRTGSFCNPAGMACALNLSPADIKKAYGDGFRCNQQDDIRQGGVLFGMVRVTFGAMSTLEDVERFVRFVEIQLVDQEHERQTEDISVRQTQRQIEIKEVPDRLGKPETSNGMAFPGCVTIFSSVCKAFLGCFPSAKR</sequence>
<keyword evidence="2" id="KW-0808">Transferase</keyword>
<dbReference type="PANTHER" id="PTHR14237:SF80">
    <property type="entry name" value="MOLYBDENUM COFACTOR SULFURASE"/>
    <property type="match status" value="1"/>
</dbReference>
<evidence type="ECO:0000259" key="1">
    <source>
        <dbReference type="Pfam" id="PF00266"/>
    </source>
</evidence>
<dbReference type="GO" id="GO:0008265">
    <property type="term" value="F:molybdenum cofactor sulfurtransferase activity"/>
    <property type="evidence" value="ECO:0007669"/>
    <property type="project" value="TreeGrafter"/>
</dbReference>
<dbReference type="InterPro" id="IPR015424">
    <property type="entry name" value="PyrdxlP-dep_Trfase"/>
</dbReference>
<evidence type="ECO:0000313" key="3">
    <source>
        <dbReference type="Proteomes" id="UP000799424"/>
    </source>
</evidence>
<reference evidence="2" key="1">
    <citation type="journal article" date="2020" name="Stud. Mycol.">
        <title>101 Dothideomycetes genomes: a test case for predicting lifestyles and emergence of pathogens.</title>
        <authorList>
            <person name="Haridas S."/>
            <person name="Albert R."/>
            <person name="Binder M."/>
            <person name="Bloem J."/>
            <person name="Labutti K."/>
            <person name="Salamov A."/>
            <person name="Andreopoulos B."/>
            <person name="Baker S."/>
            <person name="Barry K."/>
            <person name="Bills G."/>
            <person name="Bluhm B."/>
            <person name="Cannon C."/>
            <person name="Castanera R."/>
            <person name="Culley D."/>
            <person name="Daum C."/>
            <person name="Ezra D."/>
            <person name="Gonzalez J."/>
            <person name="Henrissat B."/>
            <person name="Kuo A."/>
            <person name="Liang C."/>
            <person name="Lipzen A."/>
            <person name="Lutzoni F."/>
            <person name="Magnuson J."/>
            <person name="Mondo S."/>
            <person name="Nolan M."/>
            <person name="Ohm R."/>
            <person name="Pangilinan J."/>
            <person name="Park H.-J."/>
            <person name="Ramirez L."/>
            <person name="Alfaro M."/>
            <person name="Sun H."/>
            <person name="Tritt A."/>
            <person name="Yoshinaga Y."/>
            <person name="Zwiers L.-H."/>
            <person name="Turgeon B."/>
            <person name="Goodwin S."/>
            <person name="Spatafora J."/>
            <person name="Crous P."/>
            <person name="Grigoriev I."/>
        </authorList>
    </citation>
    <scope>NUCLEOTIDE SEQUENCE</scope>
    <source>
        <strain evidence="2">CBS 113818</strain>
    </source>
</reference>
<dbReference type="InterPro" id="IPR015421">
    <property type="entry name" value="PyrdxlP-dep_Trfase_major"/>
</dbReference>
<dbReference type="SUPFAM" id="SSF53383">
    <property type="entry name" value="PLP-dependent transferases"/>
    <property type="match status" value="1"/>
</dbReference>
<dbReference type="InterPro" id="IPR000192">
    <property type="entry name" value="Aminotrans_V_dom"/>
</dbReference>
<dbReference type="Proteomes" id="UP000799424">
    <property type="component" value="Unassembled WGS sequence"/>
</dbReference>
<gene>
    <name evidence="2" type="ORF">CC86DRAFT_403697</name>
</gene>
<dbReference type="InterPro" id="IPR015422">
    <property type="entry name" value="PyrdxlP-dep_Trfase_small"/>
</dbReference>
<dbReference type="Gene3D" id="3.40.640.10">
    <property type="entry name" value="Type I PLP-dependent aspartate aminotransferase-like (Major domain)"/>
    <property type="match status" value="1"/>
</dbReference>
<proteinExistence type="predicted"/>
<keyword evidence="3" id="KW-1185">Reference proteome</keyword>
<dbReference type="Pfam" id="PF00266">
    <property type="entry name" value="Aminotran_5"/>
    <property type="match status" value="1"/>
</dbReference>
<evidence type="ECO:0000313" key="2">
    <source>
        <dbReference type="EMBL" id="KAF2829048.1"/>
    </source>
</evidence>
<dbReference type="AlphaFoldDB" id="A0A6A7A8I3"/>
<accession>A0A6A7A8I3</accession>
<dbReference type="EMBL" id="MU006221">
    <property type="protein sequence ID" value="KAF2829048.1"/>
    <property type="molecule type" value="Genomic_DNA"/>
</dbReference>
<feature type="domain" description="Aminotransferase class V" evidence="1">
    <location>
        <begin position="16"/>
        <end position="443"/>
    </location>
</feature>